<dbReference type="AlphaFoldDB" id="A0A8J2R049"/>
<accession>A0A8J2R049</accession>
<gene>
    <name evidence="1" type="ORF">DCHRY22_LOCUS10919</name>
</gene>
<proteinExistence type="predicted"/>
<protein>
    <submittedName>
        <fullName evidence="1">(African queen) hypothetical protein</fullName>
    </submittedName>
</protein>
<evidence type="ECO:0000313" key="2">
    <source>
        <dbReference type="Proteomes" id="UP000789524"/>
    </source>
</evidence>
<evidence type="ECO:0000313" key="1">
    <source>
        <dbReference type="EMBL" id="CAG9574677.1"/>
    </source>
</evidence>
<dbReference type="Proteomes" id="UP000789524">
    <property type="component" value="Unassembled WGS sequence"/>
</dbReference>
<comment type="caution">
    <text evidence="1">The sequence shown here is derived from an EMBL/GenBank/DDBJ whole genome shotgun (WGS) entry which is preliminary data.</text>
</comment>
<sequence>MSGQRPPKLASTPPVKTGGSLWWAFAALVSRLGVLPRRGAALRVISGGLPSACGRQFNDVCRIWALAKSEARTTILGRRGSRGDCQRRLPTPSREGCAEAGCVCLCVV</sequence>
<organism evidence="1 2">
    <name type="scientific">Danaus chrysippus</name>
    <name type="common">African queen</name>
    <dbReference type="NCBI Taxonomy" id="151541"/>
    <lineage>
        <taxon>Eukaryota</taxon>
        <taxon>Metazoa</taxon>
        <taxon>Ecdysozoa</taxon>
        <taxon>Arthropoda</taxon>
        <taxon>Hexapoda</taxon>
        <taxon>Insecta</taxon>
        <taxon>Pterygota</taxon>
        <taxon>Neoptera</taxon>
        <taxon>Endopterygota</taxon>
        <taxon>Lepidoptera</taxon>
        <taxon>Glossata</taxon>
        <taxon>Ditrysia</taxon>
        <taxon>Papilionoidea</taxon>
        <taxon>Nymphalidae</taxon>
        <taxon>Danainae</taxon>
        <taxon>Danaini</taxon>
        <taxon>Danaina</taxon>
        <taxon>Danaus</taxon>
        <taxon>Anosia</taxon>
    </lineage>
</organism>
<name>A0A8J2R049_9NEOP</name>
<reference evidence="1" key="1">
    <citation type="submission" date="2021-09" db="EMBL/GenBank/DDBJ databases">
        <authorList>
            <person name="Martin H S."/>
        </authorList>
    </citation>
    <scope>NUCLEOTIDE SEQUENCE</scope>
</reference>
<keyword evidence="2" id="KW-1185">Reference proteome</keyword>
<dbReference type="EMBL" id="CAKASE010000073">
    <property type="protein sequence ID" value="CAG9574677.1"/>
    <property type="molecule type" value="Genomic_DNA"/>
</dbReference>